<accession>X1SCP8</accession>
<organism evidence="1">
    <name type="scientific">marine sediment metagenome</name>
    <dbReference type="NCBI Taxonomy" id="412755"/>
    <lineage>
        <taxon>unclassified sequences</taxon>
        <taxon>metagenomes</taxon>
        <taxon>ecological metagenomes</taxon>
    </lineage>
</organism>
<gene>
    <name evidence="1" type="ORF">S12H4_38259</name>
</gene>
<dbReference type="AlphaFoldDB" id="X1SCP8"/>
<protein>
    <submittedName>
        <fullName evidence="1">Uncharacterized protein</fullName>
    </submittedName>
</protein>
<sequence>MAKYKTLELHLLKLYTLRLGPNSYKHTCTLADWDDGESVELSMTLKYPITAVTPLKLRVVVEDLPEAPAPT</sequence>
<dbReference type="EMBL" id="BARW01023009">
    <property type="protein sequence ID" value="GAI90753.1"/>
    <property type="molecule type" value="Genomic_DNA"/>
</dbReference>
<name>X1SCP8_9ZZZZ</name>
<reference evidence="1" key="1">
    <citation type="journal article" date="2014" name="Front. Microbiol.">
        <title>High frequency of phylogenetically diverse reductive dehalogenase-homologous genes in deep subseafloor sedimentary metagenomes.</title>
        <authorList>
            <person name="Kawai M."/>
            <person name="Futagami T."/>
            <person name="Toyoda A."/>
            <person name="Takaki Y."/>
            <person name="Nishi S."/>
            <person name="Hori S."/>
            <person name="Arai W."/>
            <person name="Tsubouchi T."/>
            <person name="Morono Y."/>
            <person name="Uchiyama I."/>
            <person name="Ito T."/>
            <person name="Fujiyama A."/>
            <person name="Inagaki F."/>
            <person name="Takami H."/>
        </authorList>
    </citation>
    <scope>NUCLEOTIDE SEQUENCE</scope>
    <source>
        <strain evidence="1">Expedition CK06-06</strain>
    </source>
</reference>
<evidence type="ECO:0000313" key="1">
    <source>
        <dbReference type="EMBL" id="GAI90753.1"/>
    </source>
</evidence>
<comment type="caution">
    <text evidence="1">The sequence shown here is derived from an EMBL/GenBank/DDBJ whole genome shotgun (WGS) entry which is preliminary data.</text>
</comment>
<proteinExistence type="predicted"/>